<dbReference type="PIRSF" id="PIRSF021591">
    <property type="entry name" value="UCP021591"/>
    <property type="match status" value="1"/>
</dbReference>
<sequence>MPIGTGQAHADPVIHHVKYAVTAEKPIYTDIYYLDHQPEKFADYSHNPYSFTPHINVDLVPGKPWTYDLDMTNPDAYAMVVASTGTEPGTPGLHCVLAVDGVIVVSKDGLKGVLCSLRNW</sequence>
<evidence type="ECO:0000313" key="1">
    <source>
        <dbReference type="EMBL" id="ODR11046.1"/>
    </source>
</evidence>
<protein>
    <submittedName>
        <fullName evidence="1">Uncharacterized protein</fullName>
    </submittedName>
</protein>
<dbReference type="STRING" id="243061.AWC25_22050"/>
<dbReference type="AlphaFoldDB" id="A0A1E3T970"/>
<proteinExistence type="predicted"/>
<organism evidence="1 2">
    <name type="scientific">Mycobacterium sherrisii</name>
    <dbReference type="NCBI Taxonomy" id="243061"/>
    <lineage>
        <taxon>Bacteria</taxon>
        <taxon>Bacillati</taxon>
        <taxon>Actinomycetota</taxon>
        <taxon>Actinomycetes</taxon>
        <taxon>Mycobacteriales</taxon>
        <taxon>Mycobacteriaceae</taxon>
        <taxon>Mycobacterium</taxon>
        <taxon>Mycobacterium simiae complex</taxon>
    </lineage>
</organism>
<name>A0A1E3T970_9MYCO</name>
<keyword evidence="2" id="KW-1185">Reference proteome</keyword>
<comment type="caution">
    <text evidence="1">The sequence shown here is derived from an EMBL/GenBank/DDBJ whole genome shotgun (WGS) entry which is preliminary data.</text>
</comment>
<dbReference type="EMBL" id="MIHC01000001">
    <property type="protein sequence ID" value="ODR11046.1"/>
    <property type="molecule type" value="Genomic_DNA"/>
</dbReference>
<evidence type="ECO:0000313" key="2">
    <source>
        <dbReference type="Proteomes" id="UP000094224"/>
    </source>
</evidence>
<dbReference type="InterPro" id="IPR016793">
    <property type="entry name" value="UCP021591"/>
</dbReference>
<dbReference type="Proteomes" id="UP000094224">
    <property type="component" value="Unassembled WGS sequence"/>
</dbReference>
<reference evidence="2" key="1">
    <citation type="submission" date="2016-09" db="EMBL/GenBank/DDBJ databases">
        <authorList>
            <person name="Greninger A.L."/>
            <person name="Jerome K.R."/>
            <person name="Mcnair B."/>
            <person name="Wallis C."/>
            <person name="Fang F."/>
        </authorList>
    </citation>
    <scope>NUCLEOTIDE SEQUENCE [LARGE SCALE GENOMIC DNA]</scope>
    <source>
        <strain evidence="2">BC1_M4</strain>
    </source>
</reference>
<gene>
    <name evidence="1" type="ORF">BHQ21_00600</name>
</gene>
<dbReference type="OrthoDB" id="4637404at2"/>
<accession>A0A1E3T970</accession>